<proteinExistence type="predicted"/>
<dbReference type="Proteomes" id="UP000230423">
    <property type="component" value="Unassembled WGS sequence"/>
</dbReference>
<sequence>MEEMRSRMGSCSSASMLSTRNQQRIYGSSFNTLTVPGRTAITPNMSRDVSQLSLCRPVSSLSTRIAADAPSTYITRKSISTTRGDPRVQFPAAKAYAIP</sequence>
<dbReference type="AlphaFoldDB" id="A0A2G9TH05"/>
<accession>A0A2G9TH05</accession>
<evidence type="ECO:0000313" key="1">
    <source>
        <dbReference type="EMBL" id="PIO57188.1"/>
    </source>
</evidence>
<evidence type="ECO:0000313" key="2">
    <source>
        <dbReference type="Proteomes" id="UP000230423"/>
    </source>
</evidence>
<reference evidence="1 2" key="1">
    <citation type="submission" date="2015-09" db="EMBL/GenBank/DDBJ databases">
        <title>Draft genome of the parasitic nematode Teladorsagia circumcincta isolate WARC Sus (inbred).</title>
        <authorList>
            <person name="Mitreva M."/>
        </authorList>
    </citation>
    <scope>NUCLEOTIDE SEQUENCE [LARGE SCALE GENOMIC DNA]</scope>
    <source>
        <strain evidence="1 2">S</strain>
    </source>
</reference>
<dbReference type="OrthoDB" id="10507924at2759"/>
<protein>
    <submittedName>
        <fullName evidence="1">Uncharacterized protein</fullName>
    </submittedName>
</protein>
<gene>
    <name evidence="1" type="ORF">TELCIR_21408</name>
</gene>
<keyword evidence="2" id="KW-1185">Reference proteome</keyword>
<name>A0A2G9TH05_TELCI</name>
<organism evidence="1 2">
    <name type="scientific">Teladorsagia circumcincta</name>
    <name type="common">Brown stomach worm</name>
    <name type="synonym">Ostertagia circumcincta</name>
    <dbReference type="NCBI Taxonomy" id="45464"/>
    <lineage>
        <taxon>Eukaryota</taxon>
        <taxon>Metazoa</taxon>
        <taxon>Ecdysozoa</taxon>
        <taxon>Nematoda</taxon>
        <taxon>Chromadorea</taxon>
        <taxon>Rhabditida</taxon>
        <taxon>Rhabditina</taxon>
        <taxon>Rhabditomorpha</taxon>
        <taxon>Strongyloidea</taxon>
        <taxon>Trichostrongylidae</taxon>
        <taxon>Teladorsagia</taxon>
    </lineage>
</organism>
<dbReference type="EMBL" id="KZ367029">
    <property type="protein sequence ID" value="PIO57188.1"/>
    <property type="molecule type" value="Genomic_DNA"/>
</dbReference>